<dbReference type="PANTHER" id="PTHR10336:SF204">
    <property type="entry name" value="PHOSPHOINOSITIDE PHOSPHOLIPASE C 4-RELATED"/>
    <property type="match status" value="1"/>
</dbReference>
<name>A0A8X7TRY8_BRACI</name>
<evidence type="ECO:0000259" key="2">
    <source>
        <dbReference type="PROSITE" id="PS50004"/>
    </source>
</evidence>
<reference evidence="3 4" key="1">
    <citation type="submission" date="2020-02" db="EMBL/GenBank/DDBJ databases">
        <authorList>
            <person name="Ma Q."/>
            <person name="Huang Y."/>
            <person name="Song X."/>
            <person name="Pei D."/>
        </authorList>
    </citation>
    <scope>NUCLEOTIDE SEQUENCE [LARGE SCALE GENOMIC DNA]</scope>
    <source>
        <strain evidence="3">Sxm20200214</strain>
        <tissue evidence="3">Leaf</tissue>
    </source>
</reference>
<dbReference type="AlphaFoldDB" id="A0A8X7TRY8"/>
<dbReference type="Gene3D" id="2.60.40.150">
    <property type="entry name" value="C2 domain"/>
    <property type="match status" value="1"/>
</dbReference>
<dbReference type="SMART" id="SM00239">
    <property type="entry name" value="C2"/>
    <property type="match status" value="1"/>
</dbReference>
<feature type="domain" description="C2" evidence="2">
    <location>
        <begin position="199"/>
        <end position="324"/>
    </location>
</feature>
<feature type="compositionally biased region" description="Basic and acidic residues" evidence="1">
    <location>
        <begin position="129"/>
        <end position="144"/>
    </location>
</feature>
<dbReference type="GO" id="GO:0005886">
    <property type="term" value="C:plasma membrane"/>
    <property type="evidence" value="ECO:0007669"/>
    <property type="project" value="TreeGrafter"/>
</dbReference>
<feature type="compositionally biased region" description="Polar residues" evidence="1">
    <location>
        <begin position="193"/>
        <end position="205"/>
    </location>
</feature>
<keyword evidence="4" id="KW-1185">Reference proteome</keyword>
<dbReference type="OrthoDB" id="423283at2759"/>
<dbReference type="InterPro" id="IPR035892">
    <property type="entry name" value="C2_domain_sf"/>
</dbReference>
<gene>
    <name evidence="3" type="ORF">Bca52824_081805</name>
</gene>
<evidence type="ECO:0000313" key="4">
    <source>
        <dbReference type="Proteomes" id="UP000886595"/>
    </source>
</evidence>
<dbReference type="Proteomes" id="UP000886595">
    <property type="component" value="Unassembled WGS sequence"/>
</dbReference>
<feature type="region of interest" description="Disordered" evidence="1">
    <location>
        <begin position="93"/>
        <end position="205"/>
    </location>
</feature>
<feature type="compositionally biased region" description="Basic and acidic residues" evidence="1">
    <location>
        <begin position="175"/>
        <end position="190"/>
    </location>
</feature>
<dbReference type="PROSITE" id="PS50004">
    <property type="entry name" value="C2"/>
    <property type="match status" value="1"/>
</dbReference>
<dbReference type="InterPro" id="IPR001192">
    <property type="entry name" value="PI-PLC_fam"/>
</dbReference>
<sequence>MRLHITYEENPRNSYETVLQVVKHNKLEPKHGETMPELLSEFITLLGKEKEEWGGVKAMTECVEEYRRWKNEFQELNDKDATCNDFPPKAVIEGVVDSPANRETRKEPDRPSSSKAVKQDLPKASNTLKEPDRPSSSKAVKQDLPKASNTLKEPDRPSSGKAVKQDLPKASNTLKEPDRPSSSKSVKQDLPKASNTLKGTDDPSTNIAIIPATNKKTLKVKIYMGTGWDTDFPKLHRGSSPDLFVNAINSLMIHGGKIQKTVHKRSWTPSWGGEFVFPLSSLENDELVVEVYDHTLIFKDKFAGTFRLWVSKLKPGIQVIPLSDEVGKQCRTARLLMRFMFV</sequence>
<comment type="caution">
    <text evidence="3">The sequence shown here is derived from an EMBL/GenBank/DDBJ whole genome shotgun (WGS) entry which is preliminary data.</text>
</comment>
<dbReference type="GO" id="GO:0004435">
    <property type="term" value="F:phosphatidylinositol-4,5-bisphosphate phospholipase C activity"/>
    <property type="evidence" value="ECO:0007669"/>
    <property type="project" value="TreeGrafter"/>
</dbReference>
<dbReference type="GO" id="GO:0051209">
    <property type="term" value="P:release of sequestered calcium ion into cytosol"/>
    <property type="evidence" value="ECO:0007669"/>
    <property type="project" value="TreeGrafter"/>
</dbReference>
<dbReference type="Pfam" id="PF00168">
    <property type="entry name" value="C2"/>
    <property type="match status" value="1"/>
</dbReference>
<protein>
    <recommendedName>
        <fullName evidence="2">C2 domain-containing protein</fullName>
    </recommendedName>
</protein>
<dbReference type="InterPro" id="IPR000008">
    <property type="entry name" value="C2_dom"/>
</dbReference>
<dbReference type="PANTHER" id="PTHR10336">
    <property type="entry name" value="PHOSPHOINOSITIDE-SPECIFIC PHOSPHOLIPASE C FAMILY PROTEIN"/>
    <property type="match status" value="1"/>
</dbReference>
<evidence type="ECO:0000256" key="1">
    <source>
        <dbReference type="SAM" id="MobiDB-lite"/>
    </source>
</evidence>
<feature type="compositionally biased region" description="Basic and acidic residues" evidence="1">
    <location>
        <begin position="100"/>
        <end position="121"/>
    </location>
</feature>
<organism evidence="3 4">
    <name type="scientific">Brassica carinata</name>
    <name type="common">Ethiopian mustard</name>
    <name type="synonym">Abyssinian cabbage</name>
    <dbReference type="NCBI Taxonomy" id="52824"/>
    <lineage>
        <taxon>Eukaryota</taxon>
        <taxon>Viridiplantae</taxon>
        <taxon>Streptophyta</taxon>
        <taxon>Embryophyta</taxon>
        <taxon>Tracheophyta</taxon>
        <taxon>Spermatophyta</taxon>
        <taxon>Magnoliopsida</taxon>
        <taxon>eudicotyledons</taxon>
        <taxon>Gunneridae</taxon>
        <taxon>Pentapetalae</taxon>
        <taxon>rosids</taxon>
        <taxon>malvids</taxon>
        <taxon>Brassicales</taxon>
        <taxon>Brassicaceae</taxon>
        <taxon>Brassiceae</taxon>
        <taxon>Brassica</taxon>
    </lineage>
</organism>
<evidence type="ECO:0000313" key="3">
    <source>
        <dbReference type="EMBL" id="KAG2251669.1"/>
    </source>
</evidence>
<feature type="compositionally biased region" description="Basic and acidic residues" evidence="1">
    <location>
        <begin position="152"/>
        <end position="167"/>
    </location>
</feature>
<accession>A0A8X7TRY8</accession>
<dbReference type="SUPFAM" id="SSF49562">
    <property type="entry name" value="C2 domain (Calcium/lipid-binding domain, CaLB)"/>
    <property type="match status" value="1"/>
</dbReference>
<dbReference type="EMBL" id="JAAMPC010000016">
    <property type="protein sequence ID" value="KAG2251669.1"/>
    <property type="molecule type" value="Genomic_DNA"/>
</dbReference>
<dbReference type="GO" id="GO:0048015">
    <property type="term" value="P:phosphatidylinositol-mediated signaling"/>
    <property type="evidence" value="ECO:0007669"/>
    <property type="project" value="TreeGrafter"/>
</dbReference>
<proteinExistence type="predicted"/>